<name>A0A2W7Q282_9RHOB</name>
<dbReference type="STRING" id="121821.GCA_001870675_03320"/>
<dbReference type="PROSITE" id="PS00211">
    <property type="entry name" value="ABC_TRANSPORTER_1"/>
    <property type="match status" value="1"/>
</dbReference>
<comment type="caution">
    <text evidence="6">The sequence shown here is derived from an EMBL/GenBank/DDBJ whole genome shotgun (WGS) entry which is preliminary data.</text>
</comment>
<protein>
    <submittedName>
        <fullName evidence="6">NitT/TauT family transport system ATP-binding protein</fullName>
    </submittedName>
</protein>
<gene>
    <name evidence="6" type="ORF">LY56_02356</name>
</gene>
<dbReference type="InterPro" id="IPR017871">
    <property type="entry name" value="ABC_transporter-like_CS"/>
</dbReference>
<evidence type="ECO:0000256" key="3">
    <source>
        <dbReference type="ARBA" id="ARBA00022741"/>
    </source>
</evidence>
<evidence type="ECO:0000313" key="6">
    <source>
        <dbReference type="EMBL" id="PZX42063.1"/>
    </source>
</evidence>
<dbReference type="GO" id="GO:0005524">
    <property type="term" value="F:ATP binding"/>
    <property type="evidence" value="ECO:0007669"/>
    <property type="project" value="UniProtKB-KW"/>
</dbReference>
<organism evidence="6 7">
    <name type="scientific">Roseinatronobacter thiooxidans</name>
    <dbReference type="NCBI Taxonomy" id="121821"/>
    <lineage>
        <taxon>Bacteria</taxon>
        <taxon>Pseudomonadati</taxon>
        <taxon>Pseudomonadota</taxon>
        <taxon>Alphaproteobacteria</taxon>
        <taxon>Rhodobacterales</taxon>
        <taxon>Paracoccaceae</taxon>
        <taxon>Roseinatronobacter</taxon>
    </lineage>
</organism>
<dbReference type="InterPro" id="IPR003593">
    <property type="entry name" value="AAA+_ATPase"/>
</dbReference>
<keyword evidence="2" id="KW-0813">Transport</keyword>
<dbReference type="SUPFAM" id="SSF52540">
    <property type="entry name" value="P-loop containing nucleoside triphosphate hydrolases"/>
    <property type="match status" value="1"/>
</dbReference>
<evidence type="ECO:0000313" key="7">
    <source>
        <dbReference type="Proteomes" id="UP000249364"/>
    </source>
</evidence>
<dbReference type="PANTHER" id="PTHR42788">
    <property type="entry name" value="TAURINE IMPORT ATP-BINDING PROTEIN-RELATED"/>
    <property type="match status" value="1"/>
</dbReference>
<proteinExistence type="inferred from homology"/>
<keyword evidence="3" id="KW-0547">Nucleotide-binding</keyword>
<dbReference type="Pfam" id="PF00005">
    <property type="entry name" value="ABC_tran"/>
    <property type="match status" value="1"/>
</dbReference>
<dbReference type="GO" id="GO:0016887">
    <property type="term" value="F:ATP hydrolysis activity"/>
    <property type="evidence" value="ECO:0007669"/>
    <property type="project" value="InterPro"/>
</dbReference>
<feature type="domain" description="ABC transporter" evidence="5">
    <location>
        <begin position="45"/>
        <end position="275"/>
    </location>
</feature>
<dbReference type="SMART" id="SM00382">
    <property type="entry name" value="AAA"/>
    <property type="match status" value="1"/>
</dbReference>
<evidence type="ECO:0000256" key="2">
    <source>
        <dbReference type="ARBA" id="ARBA00022448"/>
    </source>
</evidence>
<reference evidence="6 7" key="1">
    <citation type="submission" date="2018-06" db="EMBL/GenBank/DDBJ databases">
        <title>Genomic Encyclopedia of Archaeal and Bacterial Type Strains, Phase II (KMG-II): from individual species to whole genera.</title>
        <authorList>
            <person name="Goeker M."/>
        </authorList>
    </citation>
    <scope>NUCLEOTIDE SEQUENCE [LARGE SCALE GENOMIC DNA]</scope>
    <source>
        <strain evidence="6 7">DSM 13087</strain>
    </source>
</reference>
<evidence type="ECO:0000256" key="1">
    <source>
        <dbReference type="ARBA" id="ARBA00005417"/>
    </source>
</evidence>
<dbReference type="RefSeq" id="WP_071471084.1">
    <property type="nucleotide sequence ID" value="NZ_MEHT01000046.1"/>
</dbReference>
<dbReference type="Proteomes" id="UP000249364">
    <property type="component" value="Unassembled WGS sequence"/>
</dbReference>
<dbReference type="InterPro" id="IPR003439">
    <property type="entry name" value="ABC_transporter-like_ATP-bd"/>
</dbReference>
<keyword evidence="4 6" id="KW-0067">ATP-binding</keyword>
<dbReference type="InterPro" id="IPR050166">
    <property type="entry name" value="ABC_transporter_ATP-bind"/>
</dbReference>
<dbReference type="AlphaFoldDB" id="A0A2W7Q282"/>
<dbReference type="EMBL" id="QKZQ01000010">
    <property type="protein sequence ID" value="PZX42063.1"/>
    <property type="molecule type" value="Genomic_DNA"/>
</dbReference>
<keyword evidence="7" id="KW-1185">Reference proteome</keyword>
<evidence type="ECO:0000256" key="4">
    <source>
        <dbReference type="ARBA" id="ARBA00022840"/>
    </source>
</evidence>
<sequence>MTAHWTFKTSQPLNAAIALAQTYLPNMPHAAAQGVPTAVRRGAHVQVDGVQHRYPGMAQNCLEHLNFQVESGQIVALVGRSGCGKSTLLHLIAGLMQPGAGGVYIDGNRVRSTCPRWVVMFQAPSLFPWMTVSQNAALGLRFAGRKAEIQRRIPALLEMVGLTAFAERNVQDLSGGQQQRVALARSLATQPDLLLLDEPFSALDAFTRRALQQDVRRIAKDLGLTVVLVTHDITEAAIMADRALIMAPDPGRIVTDTMLDPGPDRHRDSPAFEAERARLATLFEATA</sequence>
<accession>A0A2W7Q282</accession>
<dbReference type="CDD" id="cd03293">
    <property type="entry name" value="ABC_NrtD_SsuB_transporters"/>
    <property type="match status" value="1"/>
</dbReference>
<dbReference type="Gene3D" id="3.40.50.300">
    <property type="entry name" value="P-loop containing nucleotide triphosphate hydrolases"/>
    <property type="match status" value="1"/>
</dbReference>
<comment type="similarity">
    <text evidence="1">Belongs to the ABC transporter superfamily.</text>
</comment>
<evidence type="ECO:0000259" key="5">
    <source>
        <dbReference type="PROSITE" id="PS50893"/>
    </source>
</evidence>
<dbReference type="InterPro" id="IPR027417">
    <property type="entry name" value="P-loop_NTPase"/>
</dbReference>
<dbReference type="PROSITE" id="PS50893">
    <property type="entry name" value="ABC_TRANSPORTER_2"/>
    <property type="match status" value="1"/>
</dbReference>
<dbReference type="PANTHER" id="PTHR42788:SF13">
    <property type="entry name" value="ALIPHATIC SULFONATES IMPORT ATP-BINDING PROTEIN SSUB"/>
    <property type="match status" value="1"/>
</dbReference>